<protein>
    <submittedName>
        <fullName evidence="2">Uncharacterized protein</fullName>
    </submittedName>
</protein>
<evidence type="ECO:0000313" key="2">
    <source>
        <dbReference type="EMBL" id="SFE05956.1"/>
    </source>
</evidence>
<reference evidence="2 3" key="1">
    <citation type="submission" date="2016-10" db="EMBL/GenBank/DDBJ databases">
        <authorList>
            <person name="de Groot N.N."/>
        </authorList>
    </citation>
    <scope>NUCLEOTIDE SEQUENCE [LARGE SCALE GENOMIC DNA]</scope>
    <source>
        <strain evidence="2 3">CGMCC 4.3510</strain>
    </source>
</reference>
<dbReference type="AlphaFoldDB" id="A0A1I1XEZ6"/>
<evidence type="ECO:0000256" key="1">
    <source>
        <dbReference type="SAM" id="MobiDB-lite"/>
    </source>
</evidence>
<accession>A0A1I1XEZ6</accession>
<feature type="region of interest" description="Disordered" evidence="1">
    <location>
        <begin position="21"/>
        <end position="63"/>
    </location>
</feature>
<sequence length="63" mass="6589">MPIGEGARSLSSVGRGVLTLQQYGDPDVADPGEVVPHEFAAPPAPRPLKPGSRPSLFLHFPAT</sequence>
<name>A0A1I1XEZ6_9ACTN</name>
<evidence type="ECO:0000313" key="3">
    <source>
        <dbReference type="Proteomes" id="UP000199323"/>
    </source>
</evidence>
<dbReference type="EMBL" id="FONG01000001">
    <property type="protein sequence ID" value="SFE05956.1"/>
    <property type="molecule type" value="Genomic_DNA"/>
</dbReference>
<organism evidence="2 3">
    <name type="scientific">Actinacidiphila alni</name>
    <dbReference type="NCBI Taxonomy" id="380248"/>
    <lineage>
        <taxon>Bacteria</taxon>
        <taxon>Bacillati</taxon>
        <taxon>Actinomycetota</taxon>
        <taxon>Actinomycetes</taxon>
        <taxon>Kitasatosporales</taxon>
        <taxon>Streptomycetaceae</taxon>
        <taxon>Actinacidiphila</taxon>
    </lineage>
</organism>
<dbReference type="STRING" id="380248.SAMN05216251_101345"/>
<gene>
    <name evidence="2" type="ORF">SAMN05216251_101345</name>
</gene>
<keyword evidence="3" id="KW-1185">Reference proteome</keyword>
<dbReference type="Proteomes" id="UP000199323">
    <property type="component" value="Unassembled WGS sequence"/>
</dbReference>
<proteinExistence type="predicted"/>